<keyword evidence="5" id="KW-1185">Reference proteome</keyword>
<organism evidence="4 5">
    <name type="scientific">Symbiochloris irregularis</name>
    <dbReference type="NCBI Taxonomy" id="706552"/>
    <lineage>
        <taxon>Eukaryota</taxon>
        <taxon>Viridiplantae</taxon>
        <taxon>Chlorophyta</taxon>
        <taxon>core chlorophytes</taxon>
        <taxon>Trebouxiophyceae</taxon>
        <taxon>Trebouxiales</taxon>
        <taxon>Trebouxiaceae</taxon>
        <taxon>Symbiochloris</taxon>
    </lineage>
</organism>
<dbReference type="PANTHER" id="PTHR35498:SF4">
    <property type="entry name" value="PROTEIN LOW PSII ACCUMULATION 1, CHLOROPLASTIC"/>
    <property type="match status" value="1"/>
</dbReference>
<reference evidence="4 5" key="1">
    <citation type="journal article" date="2024" name="Nat. Commun.">
        <title>Phylogenomics reveals the evolutionary origins of lichenization in chlorophyte algae.</title>
        <authorList>
            <person name="Puginier C."/>
            <person name="Libourel C."/>
            <person name="Otte J."/>
            <person name="Skaloud P."/>
            <person name="Haon M."/>
            <person name="Grisel S."/>
            <person name="Petersen M."/>
            <person name="Berrin J.G."/>
            <person name="Delaux P.M."/>
            <person name="Dal Grande F."/>
            <person name="Keller J."/>
        </authorList>
    </citation>
    <scope>NUCLEOTIDE SEQUENCE [LARGE SCALE GENOMIC DNA]</scope>
    <source>
        <strain evidence="4 5">SAG 2036</strain>
    </source>
</reference>
<proteinExistence type="predicted"/>
<dbReference type="EMBL" id="JALJOQ010000017">
    <property type="protein sequence ID" value="KAK9809675.1"/>
    <property type="molecule type" value="Genomic_DNA"/>
</dbReference>
<sequence length="340" mass="36819">MWWGVALHSAFAIYPANAVVQAINKYGEPLSTAIKDPDLERLRERREWMDALDGIKGAPSAEALSKLQSEARSPFRITRLLLLGGFNAGAVVGLLIIASRLLAALKGGEGAPDVTDTLKNLAINGVAVVVLSLLLARDLQSTNKENRVSQREESLSRLQINLGGDRVLPLAYLRGRIRPVIVAGTSSFVSKAVADAEPYKRALRERGVSIIPVRLKAADPSSSLAALKAEFRDPKEGPAKGFGNAKPSRPPPAPAAAEALSVEADKRWKLEAAVPEEWEAWLAEQKEEAKVKSGNLFLQVQLNGKVRASAEGRPPWDKLAEELPKLDDLRTKISDGLGRR</sequence>
<feature type="signal peptide" evidence="3">
    <location>
        <begin position="1"/>
        <end position="18"/>
    </location>
</feature>
<keyword evidence="2" id="KW-0812">Transmembrane</keyword>
<protein>
    <submittedName>
        <fullName evidence="4">Uncharacterized protein</fullName>
    </submittedName>
</protein>
<dbReference type="Pfam" id="PF11998">
    <property type="entry name" value="DUF3493"/>
    <property type="match status" value="1"/>
</dbReference>
<keyword evidence="2" id="KW-0472">Membrane</keyword>
<feature type="chain" id="PRO_5043318123" evidence="3">
    <location>
        <begin position="19"/>
        <end position="340"/>
    </location>
</feature>
<accession>A0AAW1PML5</accession>
<evidence type="ECO:0000313" key="5">
    <source>
        <dbReference type="Proteomes" id="UP001465755"/>
    </source>
</evidence>
<dbReference type="InterPro" id="IPR021883">
    <property type="entry name" value="LPA1-like"/>
</dbReference>
<evidence type="ECO:0000256" key="3">
    <source>
        <dbReference type="SAM" id="SignalP"/>
    </source>
</evidence>
<dbReference type="Proteomes" id="UP001465755">
    <property type="component" value="Unassembled WGS sequence"/>
</dbReference>
<evidence type="ECO:0000256" key="2">
    <source>
        <dbReference type="SAM" id="Phobius"/>
    </source>
</evidence>
<evidence type="ECO:0000313" key="4">
    <source>
        <dbReference type="EMBL" id="KAK9809675.1"/>
    </source>
</evidence>
<keyword evidence="2" id="KW-1133">Transmembrane helix</keyword>
<dbReference type="PANTHER" id="PTHR35498">
    <property type="entry name" value="PROTEIN LOW PSII ACCUMULATION 1, CHLOROPLASTIC"/>
    <property type="match status" value="1"/>
</dbReference>
<evidence type="ECO:0000256" key="1">
    <source>
        <dbReference type="SAM" id="MobiDB-lite"/>
    </source>
</evidence>
<feature type="transmembrane region" description="Helical" evidence="2">
    <location>
        <begin position="121"/>
        <end position="139"/>
    </location>
</feature>
<dbReference type="AlphaFoldDB" id="A0AAW1PML5"/>
<name>A0AAW1PML5_9CHLO</name>
<comment type="caution">
    <text evidence="4">The sequence shown here is derived from an EMBL/GenBank/DDBJ whole genome shotgun (WGS) entry which is preliminary data.</text>
</comment>
<feature type="region of interest" description="Disordered" evidence="1">
    <location>
        <begin position="235"/>
        <end position="256"/>
    </location>
</feature>
<keyword evidence="3" id="KW-0732">Signal</keyword>
<gene>
    <name evidence="4" type="ORF">WJX73_003309</name>
</gene>
<feature type="transmembrane region" description="Helical" evidence="2">
    <location>
        <begin position="80"/>
        <end position="101"/>
    </location>
</feature>